<name>A0A915L3U2_ROMCU</name>
<dbReference type="Proteomes" id="UP000887565">
    <property type="component" value="Unplaced"/>
</dbReference>
<dbReference type="AlphaFoldDB" id="A0A915L3U2"/>
<reference evidence="3" key="1">
    <citation type="submission" date="2022-11" db="UniProtKB">
        <authorList>
            <consortium name="WormBaseParasite"/>
        </authorList>
    </citation>
    <scope>IDENTIFICATION</scope>
</reference>
<protein>
    <submittedName>
        <fullName evidence="3">Vomeronasal type-1 receptor</fullName>
    </submittedName>
</protein>
<dbReference type="InterPro" id="IPR019425">
    <property type="entry name" value="7TM_GPCR_serpentine_rcpt_Srt"/>
</dbReference>
<dbReference type="WBParaSite" id="nRc.2.0.1.t45765-RA">
    <property type="protein sequence ID" value="nRc.2.0.1.t45765-RA"/>
    <property type="gene ID" value="nRc.2.0.1.g45765"/>
</dbReference>
<keyword evidence="2" id="KW-1185">Reference proteome</keyword>
<keyword evidence="1" id="KW-0472">Membrane</keyword>
<feature type="transmembrane region" description="Helical" evidence="1">
    <location>
        <begin position="48"/>
        <end position="67"/>
    </location>
</feature>
<dbReference type="Pfam" id="PF10321">
    <property type="entry name" value="7TM_GPCR_Srt"/>
    <property type="match status" value="1"/>
</dbReference>
<evidence type="ECO:0000313" key="2">
    <source>
        <dbReference type="Proteomes" id="UP000887565"/>
    </source>
</evidence>
<accession>A0A915L3U2</accession>
<feature type="transmembrane region" description="Helical" evidence="1">
    <location>
        <begin position="15"/>
        <end position="36"/>
    </location>
</feature>
<keyword evidence="1" id="KW-1133">Transmembrane helix</keyword>
<proteinExistence type="predicted"/>
<sequence>MDPTIARSNKKENKVLLQSVILCAMDIATIAGYLLIQLVPHTRWASMITNYIWLFCAGNPPLIYLTLNR</sequence>
<evidence type="ECO:0000256" key="1">
    <source>
        <dbReference type="SAM" id="Phobius"/>
    </source>
</evidence>
<evidence type="ECO:0000313" key="3">
    <source>
        <dbReference type="WBParaSite" id="nRc.2.0.1.t45765-RA"/>
    </source>
</evidence>
<keyword evidence="1" id="KW-0812">Transmembrane</keyword>
<organism evidence="2 3">
    <name type="scientific">Romanomermis culicivorax</name>
    <name type="common">Nematode worm</name>
    <dbReference type="NCBI Taxonomy" id="13658"/>
    <lineage>
        <taxon>Eukaryota</taxon>
        <taxon>Metazoa</taxon>
        <taxon>Ecdysozoa</taxon>
        <taxon>Nematoda</taxon>
        <taxon>Enoplea</taxon>
        <taxon>Dorylaimia</taxon>
        <taxon>Mermithida</taxon>
        <taxon>Mermithoidea</taxon>
        <taxon>Mermithidae</taxon>
        <taxon>Romanomermis</taxon>
    </lineage>
</organism>